<reference evidence="2 3" key="1">
    <citation type="journal article" date="2022" name="G3 (Bethesda)">
        <title>Whole-genome sequence and methylome profiling of the almond [Prunus dulcis (Mill.) D.A. Webb] cultivar 'Nonpareil'.</title>
        <authorList>
            <person name="D'Amico-Willman K.M."/>
            <person name="Ouma W.Z."/>
            <person name="Meulia T."/>
            <person name="Sideli G.M."/>
            <person name="Gradziel T.M."/>
            <person name="Fresnedo-Ramirez J."/>
        </authorList>
    </citation>
    <scope>NUCLEOTIDE SEQUENCE [LARGE SCALE GENOMIC DNA]</scope>
    <source>
        <strain evidence="2">Clone GOH B32 T37-40</strain>
    </source>
</reference>
<organism evidence="2 3">
    <name type="scientific">Prunus dulcis</name>
    <name type="common">Almond</name>
    <name type="synonym">Amygdalus dulcis</name>
    <dbReference type="NCBI Taxonomy" id="3755"/>
    <lineage>
        <taxon>Eukaryota</taxon>
        <taxon>Viridiplantae</taxon>
        <taxon>Streptophyta</taxon>
        <taxon>Embryophyta</taxon>
        <taxon>Tracheophyta</taxon>
        <taxon>Spermatophyta</taxon>
        <taxon>Magnoliopsida</taxon>
        <taxon>eudicotyledons</taxon>
        <taxon>Gunneridae</taxon>
        <taxon>Pentapetalae</taxon>
        <taxon>rosids</taxon>
        <taxon>fabids</taxon>
        <taxon>Rosales</taxon>
        <taxon>Rosaceae</taxon>
        <taxon>Amygdaloideae</taxon>
        <taxon>Amygdaleae</taxon>
        <taxon>Prunus</taxon>
    </lineage>
</organism>
<keyword evidence="3" id="KW-1185">Reference proteome</keyword>
<proteinExistence type="predicted"/>
<evidence type="ECO:0000313" key="3">
    <source>
        <dbReference type="Proteomes" id="UP001054821"/>
    </source>
</evidence>
<feature type="compositionally biased region" description="Basic and acidic residues" evidence="1">
    <location>
        <begin position="96"/>
        <end position="108"/>
    </location>
</feature>
<gene>
    <name evidence="2" type="ORF">L3X38_039981</name>
</gene>
<comment type="caution">
    <text evidence="2">The sequence shown here is derived from an EMBL/GenBank/DDBJ whole genome shotgun (WGS) entry which is preliminary data.</text>
</comment>
<feature type="region of interest" description="Disordered" evidence="1">
    <location>
        <begin position="90"/>
        <end position="125"/>
    </location>
</feature>
<sequence length="136" mass="15170">MLSEIASFVEPVLCRIIGFLYSCTAPWNFSDYKLALSKERSSNLNLTIAGGSSANKTELKATISLPVKIGRNLRSRFSYDSEFRDCSQEVMQSDSQIEKGDKQYREKAGNVGLENSEVRDPGTLPDKIDSLMMVSF</sequence>
<protein>
    <submittedName>
        <fullName evidence="2">Uncharacterized protein</fullName>
    </submittedName>
</protein>
<evidence type="ECO:0000256" key="1">
    <source>
        <dbReference type="SAM" id="MobiDB-lite"/>
    </source>
</evidence>
<dbReference type="AlphaFoldDB" id="A0AAD4YTM8"/>
<name>A0AAD4YTM8_PRUDU</name>
<dbReference type="EMBL" id="JAJFAZ020000007">
    <property type="protein sequence ID" value="KAI5320273.1"/>
    <property type="molecule type" value="Genomic_DNA"/>
</dbReference>
<dbReference type="Proteomes" id="UP001054821">
    <property type="component" value="Chromosome 7"/>
</dbReference>
<accession>A0AAD4YTM8</accession>
<evidence type="ECO:0000313" key="2">
    <source>
        <dbReference type="EMBL" id="KAI5320273.1"/>
    </source>
</evidence>